<dbReference type="Proteomes" id="UP001187192">
    <property type="component" value="Unassembled WGS sequence"/>
</dbReference>
<evidence type="ECO:0000256" key="5">
    <source>
        <dbReference type="ARBA" id="ARBA00022989"/>
    </source>
</evidence>
<dbReference type="FunFam" id="3.80.10.10:FF:000383">
    <property type="entry name" value="Leucine-rich repeat receptor protein kinase EMS1"/>
    <property type="match status" value="1"/>
</dbReference>
<dbReference type="PANTHER" id="PTHR27008:SF596">
    <property type="entry name" value="OS02G0215500 PROTEIN"/>
    <property type="match status" value="1"/>
</dbReference>
<dbReference type="Gene3D" id="3.80.10.10">
    <property type="entry name" value="Ribonuclease Inhibitor"/>
    <property type="match status" value="1"/>
</dbReference>
<sequence length="279" mass="30807">MRSSTPESNRVGPQLVSTNGQISPHVGNLSFLKTLDLQNNRNSSTNWCFVPASSSTPCNLEWRNSCQHIALLQPPVPRPRNLTGTVPSSLYNLSSIQIFSVHTNLLVGTLHPDLGHTLPNLEAFYFHLNRFTGQIPVSISNASKLSLLQVSTNDLTGKVPSFQGLSNLYMLTIHKNNLRYDKEEDLNFVYSLMNCTNLQVIAINDNKFRGVLPKTISNFSTGFNLLAFERNQITGSIPSGIRNLINLVALGLESNHLSGPLPDTIGKLRKLNSLSLEDI</sequence>
<comment type="subcellular location">
    <subcellularLocation>
        <location evidence="1">Membrane</location>
    </subcellularLocation>
</comment>
<dbReference type="SUPFAM" id="SSF52058">
    <property type="entry name" value="L domain-like"/>
    <property type="match status" value="1"/>
</dbReference>
<name>A0AA88DS74_FICCA</name>
<keyword evidence="6" id="KW-0472">Membrane</keyword>
<comment type="caution">
    <text evidence="7">The sequence shown here is derived from an EMBL/GenBank/DDBJ whole genome shotgun (WGS) entry which is preliminary data.</text>
</comment>
<protein>
    <submittedName>
        <fullName evidence="7">Uncharacterized protein</fullName>
    </submittedName>
</protein>
<evidence type="ECO:0000256" key="4">
    <source>
        <dbReference type="ARBA" id="ARBA00022737"/>
    </source>
</evidence>
<evidence type="ECO:0000256" key="3">
    <source>
        <dbReference type="ARBA" id="ARBA00022692"/>
    </source>
</evidence>
<gene>
    <name evidence="7" type="ORF">TIFTF001_029743</name>
</gene>
<reference evidence="7" key="1">
    <citation type="submission" date="2023-07" db="EMBL/GenBank/DDBJ databases">
        <title>draft genome sequence of fig (Ficus carica).</title>
        <authorList>
            <person name="Takahashi T."/>
            <person name="Nishimura K."/>
        </authorList>
    </citation>
    <scope>NUCLEOTIDE SEQUENCE</scope>
</reference>
<evidence type="ECO:0000256" key="6">
    <source>
        <dbReference type="ARBA" id="ARBA00023136"/>
    </source>
</evidence>
<evidence type="ECO:0000256" key="2">
    <source>
        <dbReference type="ARBA" id="ARBA00022614"/>
    </source>
</evidence>
<dbReference type="GO" id="GO:0016020">
    <property type="term" value="C:membrane"/>
    <property type="evidence" value="ECO:0007669"/>
    <property type="project" value="UniProtKB-SubCell"/>
</dbReference>
<dbReference type="InterPro" id="IPR051809">
    <property type="entry name" value="Plant_receptor-like_S/T_kinase"/>
</dbReference>
<proteinExistence type="predicted"/>
<dbReference type="InterPro" id="IPR032675">
    <property type="entry name" value="LRR_dom_sf"/>
</dbReference>
<dbReference type="InterPro" id="IPR001611">
    <property type="entry name" value="Leu-rich_rpt"/>
</dbReference>
<dbReference type="Pfam" id="PF00560">
    <property type="entry name" value="LRR_1"/>
    <property type="match status" value="1"/>
</dbReference>
<dbReference type="AlphaFoldDB" id="A0AA88DS74"/>
<organism evidence="7 8">
    <name type="scientific">Ficus carica</name>
    <name type="common">Common fig</name>
    <dbReference type="NCBI Taxonomy" id="3494"/>
    <lineage>
        <taxon>Eukaryota</taxon>
        <taxon>Viridiplantae</taxon>
        <taxon>Streptophyta</taxon>
        <taxon>Embryophyta</taxon>
        <taxon>Tracheophyta</taxon>
        <taxon>Spermatophyta</taxon>
        <taxon>Magnoliopsida</taxon>
        <taxon>eudicotyledons</taxon>
        <taxon>Gunneridae</taxon>
        <taxon>Pentapetalae</taxon>
        <taxon>rosids</taxon>
        <taxon>fabids</taxon>
        <taxon>Rosales</taxon>
        <taxon>Moraceae</taxon>
        <taxon>Ficeae</taxon>
        <taxon>Ficus</taxon>
    </lineage>
</organism>
<dbReference type="EMBL" id="BTGU01000101">
    <property type="protein sequence ID" value="GMN60656.1"/>
    <property type="molecule type" value="Genomic_DNA"/>
</dbReference>
<keyword evidence="5" id="KW-1133">Transmembrane helix</keyword>
<keyword evidence="2" id="KW-0433">Leucine-rich repeat</keyword>
<evidence type="ECO:0000313" key="8">
    <source>
        <dbReference type="Proteomes" id="UP001187192"/>
    </source>
</evidence>
<evidence type="ECO:0000313" key="7">
    <source>
        <dbReference type="EMBL" id="GMN60656.1"/>
    </source>
</evidence>
<keyword evidence="8" id="KW-1185">Reference proteome</keyword>
<accession>A0AA88DS74</accession>
<dbReference type="PANTHER" id="PTHR27008">
    <property type="entry name" value="OS04G0122200 PROTEIN"/>
    <property type="match status" value="1"/>
</dbReference>
<keyword evidence="3" id="KW-0812">Transmembrane</keyword>
<evidence type="ECO:0000256" key="1">
    <source>
        <dbReference type="ARBA" id="ARBA00004370"/>
    </source>
</evidence>
<keyword evidence="4" id="KW-0677">Repeat</keyword>